<sequence>MRVITKGLKPGERIVVNGLQRVRPGEPVKVNAVQMMG</sequence>
<organism evidence="1 2">
    <name type="scientific">Mycetohabitans rhizoxinica (strain DSM 19002 / CIP 109453 / HKI 454)</name>
    <name type="common">Paraburkholderia rhizoxinica</name>
    <dbReference type="NCBI Taxonomy" id="882378"/>
    <lineage>
        <taxon>Bacteria</taxon>
        <taxon>Pseudomonadati</taxon>
        <taxon>Pseudomonadota</taxon>
        <taxon>Betaproteobacteria</taxon>
        <taxon>Burkholderiales</taxon>
        <taxon>Burkholderiaceae</taxon>
        <taxon>Mycetohabitans</taxon>
    </lineage>
</organism>
<dbReference type="AlphaFoldDB" id="E5AVM7"/>
<evidence type="ECO:0000313" key="2">
    <source>
        <dbReference type="Proteomes" id="UP000007437"/>
    </source>
</evidence>
<geneLocation type="plasmid" evidence="1 2">
    <name>pBRH01</name>
</geneLocation>
<keyword evidence="1" id="KW-0614">Plasmid</keyword>
<dbReference type="EMBL" id="FR687360">
    <property type="protein sequence ID" value="CBW77151.1"/>
    <property type="molecule type" value="Genomic_DNA"/>
</dbReference>
<reference evidence="1 2" key="1">
    <citation type="journal article" date="2011" name="J. Bacteriol.">
        <title>Complete genome sequence of Burkholderia rhizoxinica, an endosymbiont of Rhizopus microsporus.</title>
        <authorList>
            <person name="Lackner G."/>
            <person name="Moebius N."/>
            <person name="Partida-Martinez L."/>
            <person name="Hertweck C."/>
        </authorList>
    </citation>
    <scope>NUCLEOTIDE SEQUENCE [LARGE SCALE GENOMIC DNA]</scope>
    <source>
        <strain evidence="2">DSM 19002 / CIP 109453 / HKI 454</strain>
        <plasmid evidence="1 2">pBRH01</plasmid>
    </source>
</reference>
<protein>
    <submittedName>
        <fullName evidence="1">Acriflavin resistance periplasmic protein</fullName>
    </submittedName>
</protein>
<dbReference type="HOGENOM" id="CLU_3341449_0_0_4"/>
<accession>E5AVM7</accession>
<gene>
    <name evidence="1" type="ordered locus">RBRH_02981</name>
</gene>
<dbReference type="Proteomes" id="UP000007437">
    <property type="component" value="Plasmid pBRH01"/>
</dbReference>
<proteinExistence type="predicted"/>
<dbReference type="KEGG" id="brh:RBRH_02981"/>
<evidence type="ECO:0000313" key="1">
    <source>
        <dbReference type="EMBL" id="CBW77151.1"/>
    </source>
</evidence>
<name>E5AVM7_MYCRK</name>
<dbReference type="Gene3D" id="2.40.420.20">
    <property type="match status" value="1"/>
</dbReference>